<evidence type="ECO:0000256" key="1">
    <source>
        <dbReference type="ARBA" id="ARBA00022801"/>
    </source>
</evidence>
<dbReference type="Pfam" id="PF01764">
    <property type="entry name" value="Lipase_3"/>
    <property type="match status" value="1"/>
</dbReference>
<proteinExistence type="predicted"/>
<reference evidence="4 5" key="1">
    <citation type="submission" date="2021-02" db="EMBL/GenBank/DDBJ databases">
        <title>Plant Genome Project.</title>
        <authorList>
            <person name="Zhang R.-G."/>
        </authorList>
    </citation>
    <scope>NUCLEOTIDE SEQUENCE [LARGE SCALE GENOMIC DNA]</scope>
    <source>
        <tissue evidence="4">Leaves</tissue>
    </source>
</reference>
<dbReference type="EMBL" id="JAFEMO010000001">
    <property type="protein sequence ID" value="KAH7578049.1"/>
    <property type="molecule type" value="Genomic_DNA"/>
</dbReference>
<dbReference type="Gene3D" id="3.40.50.1820">
    <property type="entry name" value="alpha/beta hydrolase"/>
    <property type="match status" value="1"/>
</dbReference>
<evidence type="ECO:0000259" key="3">
    <source>
        <dbReference type="Pfam" id="PF01764"/>
    </source>
</evidence>
<feature type="compositionally biased region" description="Acidic residues" evidence="2">
    <location>
        <begin position="159"/>
        <end position="168"/>
    </location>
</feature>
<dbReference type="PANTHER" id="PTHR46483:SF1">
    <property type="entry name" value="PHOSPHOLIPASE A1 PLIP1, CHLOROPLASTIC"/>
    <property type="match status" value="1"/>
</dbReference>
<keyword evidence="1" id="KW-0378">Hydrolase</keyword>
<dbReference type="CDD" id="cd00519">
    <property type="entry name" value="Lipase_3"/>
    <property type="match status" value="1"/>
</dbReference>
<sequence>MACATVTISTSQVGTATKDIYKEHNGLRRSESGRDLCKAGAGIRRSYSDNHLCYSVNRIRAASTRPKLKNSHSVGFFPFPITTSIIPNSLKSFLFDPETSKRMSIIEKDMDMNVVENLEESNEEENEIKRANWVERLMEIRRRWPNRQQQESVDGGVHDEDENENGADDCNEGGCEVCYGTEDEERGEVTYDSKSFSRLLVQVPLSDTKLFSQLAFLCNMAYVIPEIKAKDLRRYYDLQFVTSSMVKKEEAAAIKIKVDQDSTRVPVAAPTATESYPENTMDTEQMHPTRPSVASKIAASAASYVHSRAKNLLTLGSELQEKNNNIDSCKGEDQPQEDGGNSPLVYKSEVAAYVAASTMTAVVAAGEKEKQEAARDLQSLHSSPCEWFICDDTSTYTRCFVIQGSDSLASWQANLFFEPTKFEKAKTISLSFTQETDVLVHRGIYEAAKGIYNQFMPEIKDHLNSYGERAKLQFTGHSLGGSLSLLVDLMLLTRKVVTPSVLRPVVTFGSPFVFCGGQKILNDLGLDESHVHCVMMHRDIVPRAFSCNYPNHVSLVLKRLNSFRSHPCLIKNKLLYSPMGKIFILQPNEKTSPPHPLLPPGNALYALDKTHCGYSPSALRSFLNCPHPLETLSDPTAYGSEGTILRDHDSSNYLKAMNGVLRQHTKMVFRRARKQRNLLWPLLTSPSPHTWNHTNNLQGGGLVTKEVMTGV</sequence>
<dbReference type="InterPro" id="IPR029058">
    <property type="entry name" value="AB_hydrolase_fold"/>
</dbReference>
<gene>
    <name evidence="4" type="ORF">JRO89_XS01G0333800</name>
</gene>
<dbReference type="InterPro" id="IPR043367">
    <property type="entry name" value="PLIP1/2/3"/>
</dbReference>
<dbReference type="Proteomes" id="UP000827721">
    <property type="component" value="Unassembled WGS sequence"/>
</dbReference>
<dbReference type="InterPro" id="IPR002921">
    <property type="entry name" value="Fungal_lipase-type"/>
</dbReference>
<organism evidence="4 5">
    <name type="scientific">Xanthoceras sorbifolium</name>
    <dbReference type="NCBI Taxonomy" id="99658"/>
    <lineage>
        <taxon>Eukaryota</taxon>
        <taxon>Viridiplantae</taxon>
        <taxon>Streptophyta</taxon>
        <taxon>Embryophyta</taxon>
        <taxon>Tracheophyta</taxon>
        <taxon>Spermatophyta</taxon>
        <taxon>Magnoliopsida</taxon>
        <taxon>eudicotyledons</taxon>
        <taxon>Gunneridae</taxon>
        <taxon>Pentapetalae</taxon>
        <taxon>rosids</taxon>
        <taxon>malvids</taxon>
        <taxon>Sapindales</taxon>
        <taxon>Sapindaceae</taxon>
        <taxon>Xanthoceroideae</taxon>
        <taxon>Xanthoceras</taxon>
    </lineage>
</organism>
<evidence type="ECO:0000313" key="5">
    <source>
        <dbReference type="Proteomes" id="UP000827721"/>
    </source>
</evidence>
<dbReference type="PANTHER" id="PTHR46483">
    <property type="entry name" value="PHOSPHOLIPASE A1 PLIP2, CHLOROPLASTIC"/>
    <property type="match status" value="1"/>
</dbReference>
<feature type="region of interest" description="Disordered" evidence="2">
    <location>
        <begin position="148"/>
        <end position="168"/>
    </location>
</feature>
<protein>
    <recommendedName>
        <fullName evidence="3">Fungal lipase-type domain-containing protein</fullName>
    </recommendedName>
</protein>
<keyword evidence="5" id="KW-1185">Reference proteome</keyword>
<evidence type="ECO:0000256" key="2">
    <source>
        <dbReference type="SAM" id="MobiDB-lite"/>
    </source>
</evidence>
<comment type="caution">
    <text evidence="4">The sequence shown here is derived from an EMBL/GenBank/DDBJ whole genome shotgun (WGS) entry which is preliminary data.</text>
</comment>
<feature type="domain" description="Fungal lipase-type" evidence="3">
    <location>
        <begin position="400"/>
        <end position="548"/>
    </location>
</feature>
<dbReference type="SUPFAM" id="SSF53474">
    <property type="entry name" value="alpha/beta-Hydrolases"/>
    <property type="match status" value="1"/>
</dbReference>
<evidence type="ECO:0000313" key="4">
    <source>
        <dbReference type="EMBL" id="KAH7578049.1"/>
    </source>
</evidence>
<accession>A0ABQ8IP09</accession>
<name>A0ABQ8IP09_9ROSI</name>